<evidence type="ECO:0000313" key="4">
    <source>
        <dbReference type="EMBL" id="HIV99776.1"/>
    </source>
</evidence>
<organism evidence="4 5">
    <name type="scientific">Candidatus Desulfovibrio intestinipullorum</name>
    <dbReference type="NCBI Taxonomy" id="2838536"/>
    <lineage>
        <taxon>Bacteria</taxon>
        <taxon>Pseudomonadati</taxon>
        <taxon>Thermodesulfobacteriota</taxon>
        <taxon>Desulfovibrionia</taxon>
        <taxon>Desulfovibrionales</taxon>
        <taxon>Desulfovibrionaceae</taxon>
        <taxon>Desulfovibrio</taxon>
    </lineage>
</organism>
<dbReference type="Proteomes" id="UP000886752">
    <property type="component" value="Unassembled WGS sequence"/>
</dbReference>
<dbReference type="EC" id="3.1.4.58" evidence="2"/>
<feature type="short sequence motif" description="HXTX 2" evidence="2">
    <location>
        <begin position="160"/>
        <end position="163"/>
    </location>
</feature>
<dbReference type="EMBL" id="DXHV01000014">
    <property type="protein sequence ID" value="HIV99776.1"/>
    <property type="molecule type" value="Genomic_DNA"/>
</dbReference>
<dbReference type="InterPro" id="IPR009097">
    <property type="entry name" value="Cyclic_Pdiesterase"/>
</dbReference>
<name>A0A9D1PW85_9BACT</name>
<dbReference type="GO" id="GO:0004113">
    <property type="term" value="F:2',3'-cyclic-nucleotide 3'-phosphodiesterase activity"/>
    <property type="evidence" value="ECO:0007669"/>
    <property type="project" value="InterPro"/>
</dbReference>
<evidence type="ECO:0000256" key="2">
    <source>
        <dbReference type="HAMAP-Rule" id="MF_01940"/>
    </source>
</evidence>
<dbReference type="SUPFAM" id="SSF55144">
    <property type="entry name" value="LigT-like"/>
    <property type="match status" value="1"/>
</dbReference>
<accession>A0A9D1PW85</accession>
<comment type="function">
    <text evidence="2">Hydrolyzes RNA 2',3'-cyclic phosphodiester to an RNA 2'-phosphomonoester.</text>
</comment>
<feature type="domain" description="Phosphoesterase HXTX" evidence="3">
    <location>
        <begin position="33"/>
        <end position="113"/>
    </location>
</feature>
<dbReference type="HAMAP" id="MF_01940">
    <property type="entry name" value="RNA_CPDase"/>
    <property type="match status" value="1"/>
</dbReference>
<evidence type="ECO:0000313" key="5">
    <source>
        <dbReference type="Proteomes" id="UP000886752"/>
    </source>
</evidence>
<dbReference type="Pfam" id="PF02834">
    <property type="entry name" value="LigT_PEase"/>
    <property type="match status" value="1"/>
</dbReference>
<reference evidence="4" key="1">
    <citation type="journal article" date="2021" name="PeerJ">
        <title>Extensive microbial diversity within the chicken gut microbiome revealed by metagenomics and culture.</title>
        <authorList>
            <person name="Gilroy R."/>
            <person name="Ravi A."/>
            <person name="Getino M."/>
            <person name="Pursley I."/>
            <person name="Horton D.L."/>
            <person name="Alikhan N.F."/>
            <person name="Baker D."/>
            <person name="Gharbi K."/>
            <person name="Hall N."/>
            <person name="Watson M."/>
            <person name="Adriaenssens E.M."/>
            <person name="Foster-Nyarko E."/>
            <person name="Jarju S."/>
            <person name="Secka A."/>
            <person name="Antonio M."/>
            <person name="Oren A."/>
            <person name="Chaudhuri R.R."/>
            <person name="La Ragione R."/>
            <person name="Hildebrand F."/>
            <person name="Pallen M.J."/>
        </authorList>
    </citation>
    <scope>NUCLEOTIDE SEQUENCE</scope>
    <source>
        <strain evidence="4">ChiHecec2B26-446</strain>
    </source>
</reference>
<sequence>MSHHASGHSSMQRSPSALTAEAASAVSRLFVALPLPQEIRSALSALQSEWAEPFSLRWTRPETMHITLHFLGNVDNALIEPLAAALSTVTCPAFRLAFTHVGTFGRGDRTVLWAGCAPSKALDGLHDQVLAALATVLPDVCGDKARERSSTAGTARWTPHCTLARVRSMPQKGRSGGRGHEAKALQELVRSLRLPDTLSFAVSSLVLCRSVLSSAGAQHTPLFTRPLA</sequence>
<reference evidence="4" key="2">
    <citation type="submission" date="2021-04" db="EMBL/GenBank/DDBJ databases">
        <authorList>
            <person name="Gilroy R."/>
        </authorList>
    </citation>
    <scope>NUCLEOTIDE SEQUENCE</scope>
    <source>
        <strain evidence="4">ChiHecec2B26-446</strain>
    </source>
</reference>
<gene>
    <name evidence="4" type="primary">thpR</name>
    <name evidence="4" type="ORF">H9894_01080</name>
</gene>
<dbReference type="InterPro" id="IPR014051">
    <property type="entry name" value="Phosphoesterase_HXTX"/>
</dbReference>
<feature type="short sequence motif" description="HXTX 1" evidence="2">
    <location>
        <begin position="65"/>
        <end position="68"/>
    </location>
</feature>
<comment type="caution">
    <text evidence="4">The sequence shown here is derived from an EMBL/GenBank/DDBJ whole genome shotgun (WGS) entry which is preliminary data.</text>
</comment>
<comment type="catalytic activity">
    <reaction evidence="2">
        <text>a 3'-end 2',3'-cyclophospho-ribonucleotide-RNA + H2O = a 3'-end 2'-phospho-ribonucleotide-RNA + H(+)</text>
        <dbReference type="Rhea" id="RHEA:11828"/>
        <dbReference type="Rhea" id="RHEA-COMP:10464"/>
        <dbReference type="Rhea" id="RHEA-COMP:17353"/>
        <dbReference type="ChEBI" id="CHEBI:15377"/>
        <dbReference type="ChEBI" id="CHEBI:15378"/>
        <dbReference type="ChEBI" id="CHEBI:83064"/>
        <dbReference type="ChEBI" id="CHEBI:173113"/>
        <dbReference type="EC" id="3.1.4.58"/>
    </reaction>
</comment>
<comment type="similarity">
    <text evidence="2">Belongs to the 2H phosphoesterase superfamily. ThpR family.</text>
</comment>
<dbReference type="InterPro" id="IPR004175">
    <property type="entry name" value="RNA_CPDase"/>
</dbReference>
<feature type="active site" description="Proton acceptor" evidence="2">
    <location>
        <position position="160"/>
    </location>
</feature>
<dbReference type="PANTHER" id="PTHR35561">
    <property type="entry name" value="RNA 2',3'-CYCLIC PHOSPHODIESTERASE"/>
    <property type="match status" value="1"/>
</dbReference>
<evidence type="ECO:0000259" key="3">
    <source>
        <dbReference type="Pfam" id="PF02834"/>
    </source>
</evidence>
<dbReference type="GO" id="GO:0008664">
    <property type="term" value="F:RNA 2',3'-cyclic 3'-phosphodiesterase activity"/>
    <property type="evidence" value="ECO:0007669"/>
    <property type="project" value="UniProtKB-EC"/>
</dbReference>
<proteinExistence type="inferred from homology"/>
<keyword evidence="1 2" id="KW-0378">Hydrolase</keyword>
<feature type="active site" description="Proton donor" evidence="2">
    <location>
        <position position="65"/>
    </location>
</feature>
<dbReference type="Gene3D" id="3.90.1140.10">
    <property type="entry name" value="Cyclic phosphodiesterase"/>
    <property type="match status" value="1"/>
</dbReference>
<dbReference type="AlphaFoldDB" id="A0A9D1PW85"/>
<dbReference type="PANTHER" id="PTHR35561:SF1">
    <property type="entry name" value="RNA 2',3'-CYCLIC PHOSPHODIESTERASE"/>
    <property type="match status" value="1"/>
</dbReference>
<protein>
    <recommendedName>
        <fullName evidence="2">RNA 2',3'-cyclic phosphodiesterase</fullName>
        <shortName evidence="2">RNA 2',3'-CPDase</shortName>
        <ecNumber evidence="2">3.1.4.58</ecNumber>
    </recommendedName>
</protein>
<evidence type="ECO:0000256" key="1">
    <source>
        <dbReference type="ARBA" id="ARBA00022801"/>
    </source>
</evidence>
<dbReference type="NCBIfam" id="TIGR02258">
    <property type="entry name" value="2_5_ligase"/>
    <property type="match status" value="1"/>
</dbReference>